<dbReference type="GO" id="GO:0016747">
    <property type="term" value="F:acyltransferase activity, transferring groups other than amino-acyl groups"/>
    <property type="evidence" value="ECO:0007669"/>
    <property type="project" value="InterPro"/>
</dbReference>
<accession>A0A1H1XXL9</accession>
<dbReference type="InterPro" id="IPR050832">
    <property type="entry name" value="Bact_Acetyltransf"/>
</dbReference>
<dbReference type="InterPro" id="IPR016181">
    <property type="entry name" value="Acyl_CoA_acyltransferase"/>
</dbReference>
<protein>
    <submittedName>
        <fullName evidence="4">Ribosomal protein S18 acetylase RimI</fullName>
    </submittedName>
</protein>
<dbReference type="PANTHER" id="PTHR43877:SF1">
    <property type="entry name" value="ACETYLTRANSFERASE"/>
    <property type="match status" value="1"/>
</dbReference>
<dbReference type="STRING" id="117157.SAMN04489717_5171"/>
<dbReference type="EMBL" id="LT629732">
    <property type="protein sequence ID" value="SDT13649.1"/>
    <property type="molecule type" value="Genomic_DNA"/>
</dbReference>
<keyword evidence="4" id="KW-0689">Ribosomal protein</keyword>
<dbReference type="GO" id="GO:0005840">
    <property type="term" value="C:ribosome"/>
    <property type="evidence" value="ECO:0007669"/>
    <property type="project" value="UniProtKB-KW"/>
</dbReference>
<reference evidence="4 5" key="1">
    <citation type="submission" date="2016-10" db="EMBL/GenBank/DDBJ databases">
        <authorList>
            <person name="de Groot N.N."/>
        </authorList>
    </citation>
    <scope>NUCLEOTIDE SEQUENCE [LARGE SCALE GENOMIC DNA]</scope>
    <source>
        <strain evidence="4 5">DSM 22024</strain>
    </source>
</reference>
<dbReference type="PROSITE" id="PS51186">
    <property type="entry name" value="GNAT"/>
    <property type="match status" value="1"/>
</dbReference>
<keyword evidence="1" id="KW-0808">Transferase</keyword>
<evidence type="ECO:0000313" key="4">
    <source>
        <dbReference type="EMBL" id="SDT13649.1"/>
    </source>
</evidence>
<dbReference type="Proteomes" id="UP000198983">
    <property type="component" value="Chromosome I"/>
</dbReference>
<dbReference type="Gene3D" id="3.40.630.30">
    <property type="match status" value="1"/>
</dbReference>
<feature type="domain" description="N-acetyltransferase" evidence="3">
    <location>
        <begin position="8"/>
        <end position="176"/>
    </location>
</feature>
<proteinExistence type="predicted"/>
<gene>
    <name evidence="4" type="ORF">SAMN04489717_5171</name>
</gene>
<keyword evidence="2" id="KW-0012">Acyltransferase</keyword>
<name>A0A1H1XXL9_9ACTN</name>
<dbReference type="AlphaFoldDB" id="A0A1H1XXL9"/>
<evidence type="ECO:0000313" key="5">
    <source>
        <dbReference type="Proteomes" id="UP000198983"/>
    </source>
</evidence>
<dbReference type="OrthoDB" id="5243635at2"/>
<evidence type="ECO:0000256" key="2">
    <source>
        <dbReference type="ARBA" id="ARBA00023315"/>
    </source>
</evidence>
<dbReference type="InterPro" id="IPR000182">
    <property type="entry name" value="GNAT_dom"/>
</dbReference>
<dbReference type="CDD" id="cd04301">
    <property type="entry name" value="NAT_SF"/>
    <property type="match status" value="1"/>
</dbReference>
<dbReference type="PANTHER" id="PTHR43877">
    <property type="entry name" value="AMINOALKYLPHOSPHONATE N-ACETYLTRANSFERASE-RELATED-RELATED"/>
    <property type="match status" value="1"/>
</dbReference>
<dbReference type="Pfam" id="PF00583">
    <property type="entry name" value="Acetyltransf_1"/>
    <property type="match status" value="1"/>
</dbReference>
<organism evidence="4 5">
    <name type="scientific">Actinopolymorpha singaporensis</name>
    <dbReference type="NCBI Taxonomy" id="117157"/>
    <lineage>
        <taxon>Bacteria</taxon>
        <taxon>Bacillati</taxon>
        <taxon>Actinomycetota</taxon>
        <taxon>Actinomycetes</taxon>
        <taxon>Propionibacteriales</taxon>
        <taxon>Actinopolymorphaceae</taxon>
        <taxon>Actinopolymorpha</taxon>
    </lineage>
</organism>
<keyword evidence="5" id="KW-1185">Reference proteome</keyword>
<evidence type="ECO:0000256" key="1">
    <source>
        <dbReference type="ARBA" id="ARBA00022679"/>
    </source>
</evidence>
<dbReference type="SUPFAM" id="SSF55729">
    <property type="entry name" value="Acyl-CoA N-acyltransferases (Nat)"/>
    <property type="match status" value="1"/>
</dbReference>
<sequence>MSQPTADTSVRIAWAADAPEVARVQVAAWRQAYAGLLPPEVLDQLDEEAFAEQWRRSLAQPPDARHRLLVALDHQTVVGFAATGPADDPDADPVADGTIAAFHVDPSQTRHGHGSRLLQACVDTLVADNFRRAVIWLLATDDVLRAFLTEAGWGPDGAHRELDLYGDGSVRAKQVRLHTALVDD</sequence>
<keyword evidence="4" id="KW-0687">Ribonucleoprotein</keyword>
<dbReference type="RefSeq" id="WP_092656127.1">
    <property type="nucleotide sequence ID" value="NZ_LT629732.1"/>
</dbReference>
<evidence type="ECO:0000259" key="3">
    <source>
        <dbReference type="PROSITE" id="PS51186"/>
    </source>
</evidence>